<keyword evidence="3" id="KW-1185">Reference proteome</keyword>
<evidence type="ECO:0000256" key="1">
    <source>
        <dbReference type="SAM" id="SignalP"/>
    </source>
</evidence>
<dbReference type="PANTHER" id="PTHR33210:SF24">
    <property type="entry name" value="POLLEN OLE E 1 ALLERGEN AND EXTENSIN FAMILY PROTEIN"/>
    <property type="match status" value="1"/>
</dbReference>
<name>A0AAD3T588_NEPGR</name>
<dbReference type="Proteomes" id="UP001279734">
    <property type="component" value="Unassembled WGS sequence"/>
</dbReference>
<reference evidence="2" key="1">
    <citation type="submission" date="2023-05" db="EMBL/GenBank/DDBJ databases">
        <title>Nepenthes gracilis genome sequencing.</title>
        <authorList>
            <person name="Fukushima K."/>
        </authorList>
    </citation>
    <scope>NUCLEOTIDE SEQUENCE</scope>
    <source>
        <strain evidence="2">SING2019-196</strain>
    </source>
</reference>
<dbReference type="Pfam" id="PF01190">
    <property type="entry name" value="Pollen_Ole_e_1"/>
    <property type="match status" value="1"/>
</dbReference>
<accession>A0AAD3T588</accession>
<comment type="caution">
    <text evidence="2">The sequence shown here is derived from an EMBL/GenBank/DDBJ whole genome shotgun (WGS) entry which is preliminary data.</text>
</comment>
<feature type="signal peptide" evidence="1">
    <location>
        <begin position="1"/>
        <end position="29"/>
    </location>
</feature>
<evidence type="ECO:0000313" key="2">
    <source>
        <dbReference type="EMBL" id="GMH23660.1"/>
    </source>
</evidence>
<evidence type="ECO:0000313" key="3">
    <source>
        <dbReference type="Proteomes" id="UP001279734"/>
    </source>
</evidence>
<sequence length="326" mass="35671">MPSAMASSLHRVLLIAVVAAAAAIDGVRGSAMVTGTVFCDQCKDGKISLFDYPLSGVKVAMACRGSDGTVTTVREETTNLFGGYTMKFDGAPDFSSCYTQVAITEHRSTGCAAAAGPAKSPRLIFSMFEMELYSVDPLLSQPVQPTFFCHNSHSPALPPPITTVPARPPPIPVPSQQPPLTPYRCPPLPPAFKLPPMPPVPFFEASACSYQYWLMPEYKCYWKVVHPDMKVALIFGPSAARIYGMEMTLQVGLQGRGDLYRTLLREGITALLNSYNSFYFPYNPFRVVESLNKALMGSPRSILRTARRFMKANSGHDQVTCKFKAC</sequence>
<feature type="chain" id="PRO_5042091641" description="Pollen Ole e 1 allergen and extensin family protein" evidence="1">
    <location>
        <begin position="30"/>
        <end position="326"/>
    </location>
</feature>
<dbReference type="InterPro" id="IPR039923">
    <property type="entry name" value="Protodermal_1"/>
</dbReference>
<gene>
    <name evidence="2" type="ORF">Nepgr_025503</name>
</gene>
<dbReference type="EMBL" id="BSYO01000026">
    <property type="protein sequence ID" value="GMH23660.1"/>
    <property type="molecule type" value="Genomic_DNA"/>
</dbReference>
<dbReference type="AlphaFoldDB" id="A0AAD3T588"/>
<proteinExistence type="predicted"/>
<organism evidence="2 3">
    <name type="scientific">Nepenthes gracilis</name>
    <name type="common">Slender pitcher plant</name>
    <dbReference type="NCBI Taxonomy" id="150966"/>
    <lineage>
        <taxon>Eukaryota</taxon>
        <taxon>Viridiplantae</taxon>
        <taxon>Streptophyta</taxon>
        <taxon>Embryophyta</taxon>
        <taxon>Tracheophyta</taxon>
        <taxon>Spermatophyta</taxon>
        <taxon>Magnoliopsida</taxon>
        <taxon>eudicotyledons</taxon>
        <taxon>Gunneridae</taxon>
        <taxon>Pentapetalae</taxon>
        <taxon>Caryophyllales</taxon>
        <taxon>Nepenthaceae</taxon>
        <taxon>Nepenthes</taxon>
    </lineage>
</organism>
<keyword evidence="1" id="KW-0732">Signal</keyword>
<protein>
    <recommendedName>
        <fullName evidence="4">Pollen Ole e 1 allergen and extensin family protein</fullName>
    </recommendedName>
</protein>
<dbReference type="PANTHER" id="PTHR33210">
    <property type="entry name" value="PROTODERMAL FACTOR 1"/>
    <property type="match status" value="1"/>
</dbReference>
<evidence type="ECO:0008006" key="4">
    <source>
        <dbReference type="Google" id="ProtNLM"/>
    </source>
</evidence>